<evidence type="ECO:0000256" key="4">
    <source>
        <dbReference type="ARBA" id="ARBA00004762"/>
    </source>
</evidence>
<comment type="cofactor">
    <cofactor evidence="2">
        <name>Mn(2+)</name>
        <dbReference type="ChEBI" id="CHEBI:29035"/>
    </cofactor>
</comment>
<evidence type="ECO:0000313" key="19">
    <source>
        <dbReference type="EMBL" id="MCV3213051.1"/>
    </source>
</evidence>
<dbReference type="EMBL" id="JAOWRF010000087">
    <property type="protein sequence ID" value="MCV3213051.1"/>
    <property type="molecule type" value="Genomic_DNA"/>
</dbReference>
<protein>
    <recommendedName>
        <fullName evidence="8">3-isopropylmalate dehydrogenase</fullName>
        <ecNumber evidence="7">1.1.1.85</ecNumber>
    </recommendedName>
    <alternativeName>
        <fullName evidence="17">3-IPM-DH</fullName>
    </alternativeName>
    <alternativeName>
        <fullName evidence="16">Beta-IPM dehydrogenase</fullName>
    </alternativeName>
</protein>
<keyword evidence="13" id="KW-0560">Oxidoreductase</keyword>
<dbReference type="InterPro" id="IPR024084">
    <property type="entry name" value="IsoPropMal-DH-like_dom"/>
</dbReference>
<evidence type="ECO:0000256" key="6">
    <source>
        <dbReference type="ARBA" id="ARBA00011738"/>
    </source>
</evidence>
<evidence type="ECO:0000256" key="2">
    <source>
        <dbReference type="ARBA" id="ARBA00001936"/>
    </source>
</evidence>
<keyword evidence="12" id="KW-0460">Magnesium</keyword>
<evidence type="ECO:0000256" key="12">
    <source>
        <dbReference type="ARBA" id="ARBA00022842"/>
    </source>
</evidence>
<keyword evidence="20" id="KW-1185">Reference proteome</keyword>
<evidence type="ECO:0000256" key="10">
    <source>
        <dbReference type="ARBA" id="ARBA00022605"/>
    </source>
</evidence>
<comment type="cofactor">
    <cofactor evidence="3">
        <name>Mg(2+)</name>
        <dbReference type="ChEBI" id="CHEBI:18420"/>
    </cofactor>
</comment>
<comment type="similarity">
    <text evidence="5">Belongs to the isocitrate and isopropylmalate dehydrogenases family. LeuB type 1 subfamily.</text>
</comment>
<comment type="caution">
    <text evidence="19">The sequence shown here is derived from an EMBL/GenBank/DDBJ whole genome shotgun (WGS) entry which is preliminary data.</text>
</comment>
<name>A0ABT3AVC1_9CYAN</name>
<evidence type="ECO:0000256" key="9">
    <source>
        <dbReference type="ARBA" id="ARBA00022430"/>
    </source>
</evidence>
<evidence type="ECO:0000256" key="14">
    <source>
        <dbReference type="ARBA" id="ARBA00023027"/>
    </source>
</evidence>
<dbReference type="PROSITE" id="PS00470">
    <property type="entry name" value="IDH_IMDH"/>
    <property type="match status" value="1"/>
</dbReference>
<evidence type="ECO:0000256" key="17">
    <source>
        <dbReference type="ARBA" id="ARBA00033138"/>
    </source>
</evidence>
<comment type="pathway">
    <text evidence="4">Amino-acid biosynthesis; L-leucine biosynthesis; L-leucine from 3-methyl-2-oxobutanoate: step 3/4.</text>
</comment>
<keyword evidence="15" id="KW-0100">Branched-chain amino acid biosynthesis</keyword>
<evidence type="ECO:0000256" key="7">
    <source>
        <dbReference type="ARBA" id="ARBA00013101"/>
    </source>
</evidence>
<keyword evidence="9" id="KW-0432">Leucine biosynthesis</keyword>
<evidence type="ECO:0000256" key="13">
    <source>
        <dbReference type="ARBA" id="ARBA00023002"/>
    </source>
</evidence>
<evidence type="ECO:0000313" key="20">
    <source>
        <dbReference type="Proteomes" id="UP001526143"/>
    </source>
</evidence>
<evidence type="ECO:0000256" key="1">
    <source>
        <dbReference type="ARBA" id="ARBA00000624"/>
    </source>
</evidence>
<dbReference type="PANTHER" id="PTHR42979">
    <property type="entry name" value="3-ISOPROPYLMALATE DEHYDROGENASE"/>
    <property type="match status" value="1"/>
</dbReference>
<comment type="subunit">
    <text evidence="6">Homodimer.</text>
</comment>
<dbReference type="InterPro" id="IPR004429">
    <property type="entry name" value="Isopropylmalate_DH"/>
</dbReference>
<dbReference type="SMART" id="SM01329">
    <property type="entry name" value="Iso_dh"/>
    <property type="match status" value="1"/>
</dbReference>
<evidence type="ECO:0000256" key="3">
    <source>
        <dbReference type="ARBA" id="ARBA00001946"/>
    </source>
</evidence>
<dbReference type="SUPFAM" id="SSF53659">
    <property type="entry name" value="Isocitrate/Isopropylmalate dehydrogenase-like"/>
    <property type="match status" value="1"/>
</dbReference>
<evidence type="ECO:0000256" key="8">
    <source>
        <dbReference type="ARBA" id="ARBA00019276"/>
    </source>
</evidence>
<dbReference type="Gene3D" id="3.40.718.10">
    <property type="entry name" value="Isopropylmalate Dehydrogenase"/>
    <property type="match status" value="1"/>
</dbReference>
<dbReference type="EC" id="1.1.1.85" evidence="7"/>
<dbReference type="PANTHER" id="PTHR42979:SF1">
    <property type="entry name" value="3-ISOPROPYLMALATE DEHYDROGENASE"/>
    <property type="match status" value="1"/>
</dbReference>
<proteinExistence type="inferred from homology"/>
<comment type="catalytic activity">
    <reaction evidence="1">
        <text>(2R,3S)-3-isopropylmalate + NAD(+) = 4-methyl-2-oxopentanoate + CO2 + NADH</text>
        <dbReference type="Rhea" id="RHEA:32271"/>
        <dbReference type="ChEBI" id="CHEBI:16526"/>
        <dbReference type="ChEBI" id="CHEBI:17865"/>
        <dbReference type="ChEBI" id="CHEBI:35121"/>
        <dbReference type="ChEBI" id="CHEBI:57540"/>
        <dbReference type="ChEBI" id="CHEBI:57945"/>
        <dbReference type="EC" id="1.1.1.85"/>
    </reaction>
</comment>
<keyword evidence="10" id="KW-0028">Amino-acid biosynthesis</keyword>
<evidence type="ECO:0000256" key="15">
    <source>
        <dbReference type="ARBA" id="ARBA00023304"/>
    </source>
</evidence>
<keyword evidence="14" id="KW-0520">NAD</keyword>
<keyword evidence="11" id="KW-0479">Metal-binding</keyword>
<feature type="domain" description="Isopropylmalate dehydrogenase-like" evidence="18">
    <location>
        <begin position="1"/>
        <end position="336"/>
    </location>
</feature>
<evidence type="ECO:0000259" key="18">
    <source>
        <dbReference type="SMART" id="SM01329"/>
    </source>
</evidence>
<gene>
    <name evidence="19" type="ORF">OGM63_05845</name>
</gene>
<sequence length="343" mass="38376">MPGEGIGSEIVKEGMRVLGVVADLYDLDLDVTDHVVGEAKFKQSGRYLSEETERRCNELKTNPQAAILFGAVADEPIGILRKQYNLFANLRPIRAFSQLKSVSPLRPERLNNVDILIVRELVSGIYYGERTQGRDEQGRWAKQEMYYHELEVRRIVKRALSVANKRRKRLHLVHKGNAIPEIFDIWLSVLKEEAQDYPEVKCHDILVDNMAMQMVLRPQNFDVLLCSNLFGDILSDLGAGIIGSIGLLPSASLNEYGFGLFESVGGTAPDIAGQQKANPLSTILSVAMMCRQTFNHEKAARTIESAVDEVLCKYRTVDIYEEGYELVSTTEMGSQVVAALKAR</sequence>
<organism evidence="19 20">
    <name type="scientific">Plectonema radiosum NIES-515</name>
    <dbReference type="NCBI Taxonomy" id="2986073"/>
    <lineage>
        <taxon>Bacteria</taxon>
        <taxon>Bacillati</taxon>
        <taxon>Cyanobacteriota</taxon>
        <taxon>Cyanophyceae</taxon>
        <taxon>Oscillatoriophycideae</taxon>
        <taxon>Oscillatoriales</taxon>
        <taxon>Microcoleaceae</taxon>
        <taxon>Plectonema</taxon>
    </lineage>
</organism>
<reference evidence="19 20" key="1">
    <citation type="submission" date="2022-10" db="EMBL/GenBank/DDBJ databases">
        <title>Identification of biosynthetic pathway for the production of the potent trypsin inhibitor radiosumin.</title>
        <authorList>
            <person name="Fewer D.P."/>
            <person name="Delbaje E."/>
            <person name="Ouyang X."/>
            <person name="Agostino P.D."/>
            <person name="Wahlsten M."/>
            <person name="Jokela J."/>
            <person name="Permi P."/>
            <person name="Haapaniemi E."/>
            <person name="Koistinen H."/>
        </authorList>
    </citation>
    <scope>NUCLEOTIDE SEQUENCE [LARGE SCALE GENOMIC DNA]</scope>
    <source>
        <strain evidence="19 20">NIES-515</strain>
    </source>
</reference>
<dbReference type="Pfam" id="PF00180">
    <property type="entry name" value="Iso_dh"/>
    <property type="match status" value="1"/>
</dbReference>
<evidence type="ECO:0000256" key="11">
    <source>
        <dbReference type="ARBA" id="ARBA00022723"/>
    </source>
</evidence>
<evidence type="ECO:0000256" key="5">
    <source>
        <dbReference type="ARBA" id="ARBA00008319"/>
    </source>
</evidence>
<evidence type="ECO:0000256" key="16">
    <source>
        <dbReference type="ARBA" id="ARBA00030010"/>
    </source>
</evidence>
<dbReference type="InterPro" id="IPR019818">
    <property type="entry name" value="IsoCit/isopropylmalate_DH_CS"/>
</dbReference>
<dbReference type="Proteomes" id="UP001526143">
    <property type="component" value="Unassembled WGS sequence"/>
</dbReference>
<accession>A0ABT3AVC1</accession>